<proteinExistence type="predicted"/>
<protein>
    <submittedName>
        <fullName evidence="2">Uncharacterized protein</fullName>
    </submittedName>
</protein>
<reference evidence="2 3" key="1">
    <citation type="journal article" date="2016" name="Mol. Biol. Evol.">
        <title>Comparative Genomics of Early-Diverging Mushroom-Forming Fungi Provides Insights into the Origins of Lignocellulose Decay Capabilities.</title>
        <authorList>
            <person name="Nagy L.G."/>
            <person name="Riley R."/>
            <person name="Tritt A."/>
            <person name="Adam C."/>
            <person name="Daum C."/>
            <person name="Floudas D."/>
            <person name="Sun H."/>
            <person name="Yadav J.S."/>
            <person name="Pangilinan J."/>
            <person name="Larsson K.H."/>
            <person name="Matsuura K."/>
            <person name="Barry K."/>
            <person name="Labutti K."/>
            <person name="Kuo R."/>
            <person name="Ohm R.A."/>
            <person name="Bhattacharya S.S."/>
            <person name="Shirouzu T."/>
            <person name="Yoshinaga Y."/>
            <person name="Martin F.M."/>
            <person name="Grigoriev I.V."/>
            <person name="Hibbett D.S."/>
        </authorList>
    </citation>
    <scope>NUCLEOTIDE SEQUENCE [LARGE SCALE GENOMIC DNA]</scope>
    <source>
        <strain evidence="2 3">93-53</strain>
    </source>
</reference>
<accession>A0A165B7X4</accession>
<evidence type="ECO:0000313" key="2">
    <source>
        <dbReference type="EMBL" id="KZT00448.1"/>
    </source>
</evidence>
<name>A0A165B7X4_9APHY</name>
<sequence length="329" mass="35546">MHVCKTGPPSSAVPQQEGESEDVTERIGGRERTIPVCALMSLTTMACKDAVSFVRRYRLPRTQPDGSTAYGHALLAVSVASRTRARLHVIATIVGESGRRGGRLHTPVPSSSSRLTTPASSTGLEDPRASPRKATHARLGLERLRILVQPSDDSTAYGHGIIAVNVASRMRARLHAIATVVSGVSGARVVRDQGARRWARANVGGVVCTRQTIPPRSTTPAHAADLDDPLTGPHSADRPLLSAYTTASRPLTRASTPWREKPSILHRPHAQHDASIVQASPICRPLSHPITMAHERANAYKRWQLGDGDTAGDRQMEWILWEGYHSAIG</sequence>
<dbReference type="AlphaFoldDB" id="A0A165B7X4"/>
<feature type="region of interest" description="Disordered" evidence="1">
    <location>
        <begin position="99"/>
        <end position="133"/>
    </location>
</feature>
<keyword evidence="3" id="KW-1185">Reference proteome</keyword>
<dbReference type="Proteomes" id="UP000076871">
    <property type="component" value="Unassembled WGS sequence"/>
</dbReference>
<feature type="region of interest" description="Disordered" evidence="1">
    <location>
        <begin position="211"/>
        <end position="246"/>
    </location>
</feature>
<organism evidence="2 3">
    <name type="scientific">Laetiporus sulphureus 93-53</name>
    <dbReference type="NCBI Taxonomy" id="1314785"/>
    <lineage>
        <taxon>Eukaryota</taxon>
        <taxon>Fungi</taxon>
        <taxon>Dikarya</taxon>
        <taxon>Basidiomycota</taxon>
        <taxon>Agaricomycotina</taxon>
        <taxon>Agaricomycetes</taxon>
        <taxon>Polyporales</taxon>
        <taxon>Laetiporus</taxon>
    </lineage>
</organism>
<dbReference type="GeneID" id="63830496"/>
<feature type="compositionally biased region" description="Polar residues" evidence="1">
    <location>
        <begin position="211"/>
        <end position="220"/>
    </location>
</feature>
<dbReference type="RefSeq" id="XP_040758188.1">
    <property type="nucleotide sequence ID" value="XM_040913468.1"/>
</dbReference>
<gene>
    <name evidence="2" type="ORF">LAESUDRAFT_764586</name>
</gene>
<feature type="compositionally biased region" description="Low complexity" evidence="1">
    <location>
        <begin position="110"/>
        <end position="122"/>
    </location>
</feature>
<evidence type="ECO:0000256" key="1">
    <source>
        <dbReference type="SAM" id="MobiDB-lite"/>
    </source>
</evidence>
<feature type="region of interest" description="Disordered" evidence="1">
    <location>
        <begin position="1"/>
        <end position="28"/>
    </location>
</feature>
<evidence type="ECO:0000313" key="3">
    <source>
        <dbReference type="Proteomes" id="UP000076871"/>
    </source>
</evidence>
<dbReference type="InParanoid" id="A0A165B7X4"/>
<dbReference type="EMBL" id="KV427685">
    <property type="protein sequence ID" value="KZT00448.1"/>
    <property type="molecule type" value="Genomic_DNA"/>
</dbReference>